<feature type="domain" description="Outer membrane protein beta-barrel" evidence="2">
    <location>
        <begin position="3"/>
        <end position="165"/>
    </location>
</feature>
<organism evidence="3 4">
    <name type="scientific">Pseudoalteromonas gelatinilytica</name>
    <dbReference type="NCBI Taxonomy" id="1703256"/>
    <lineage>
        <taxon>Bacteria</taxon>
        <taxon>Pseudomonadati</taxon>
        <taxon>Pseudomonadota</taxon>
        <taxon>Gammaproteobacteria</taxon>
        <taxon>Alteromonadales</taxon>
        <taxon>Pseudoalteromonadaceae</taxon>
        <taxon>Pseudoalteromonas</taxon>
    </lineage>
</organism>
<keyword evidence="1" id="KW-0732">Signal</keyword>
<evidence type="ECO:0000313" key="4">
    <source>
        <dbReference type="Proteomes" id="UP000265938"/>
    </source>
</evidence>
<gene>
    <name evidence="3" type="ORF">D4741_01240</name>
</gene>
<dbReference type="InterPro" id="IPR011250">
    <property type="entry name" value="OMP/PagP_B-barrel"/>
</dbReference>
<dbReference type="Pfam" id="PF13505">
    <property type="entry name" value="OMP_b-brl"/>
    <property type="match status" value="1"/>
</dbReference>
<reference evidence="3 4" key="1">
    <citation type="submission" date="2018-09" db="EMBL/GenBank/DDBJ databases">
        <title>Identification of marine bacteria producing industrial enzymes.</title>
        <authorList>
            <person name="Cheng T.H."/>
            <person name="Saidin J."/>
            <person name="Muhd D.D."/>
            <person name="Isa M.N.M."/>
            <person name="Bakar M.F.A."/>
            <person name="Ismail N."/>
        </authorList>
    </citation>
    <scope>NUCLEOTIDE SEQUENCE [LARGE SCALE GENOMIC DNA]</scope>
    <source>
        <strain evidence="3 4">MNAD 1.6</strain>
    </source>
</reference>
<proteinExistence type="predicted"/>
<evidence type="ECO:0000313" key="3">
    <source>
        <dbReference type="EMBL" id="RJF36730.1"/>
    </source>
</evidence>
<accession>A0A3A3EK84</accession>
<dbReference type="EMBL" id="QYSE01000001">
    <property type="protein sequence ID" value="RJF36730.1"/>
    <property type="molecule type" value="Genomic_DNA"/>
</dbReference>
<dbReference type="SUPFAM" id="SSF56925">
    <property type="entry name" value="OMPA-like"/>
    <property type="match status" value="1"/>
</dbReference>
<sequence>MLLLFASSFHANADTYYLGADYMLSDIEISNENAKPKSTFLRAGASNNNMAFEAQYLIASNDDNIYNLEFGLEKSAALFFVMQSDVVNGFGLDISLGYAMNEMTVASSSESLPRDYNYDGFAWGIAVHQQLPFIKNTQMRLAYQSLFKGDDVEISGISLGFTYHF</sequence>
<evidence type="ECO:0000259" key="2">
    <source>
        <dbReference type="Pfam" id="PF13505"/>
    </source>
</evidence>
<name>A0A3A3EK84_9GAMM</name>
<dbReference type="Gene3D" id="2.40.160.20">
    <property type="match status" value="1"/>
</dbReference>
<dbReference type="InterPro" id="IPR027385">
    <property type="entry name" value="Beta-barrel_OMP"/>
</dbReference>
<protein>
    <recommendedName>
        <fullName evidence="2">Outer membrane protein beta-barrel domain-containing protein</fullName>
    </recommendedName>
</protein>
<comment type="caution">
    <text evidence="3">The sequence shown here is derived from an EMBL/GenBank/DDBJ whole genome shotgun (WGS) entry which is preliminary data.</text>
</comment>
<dbReference type="AlphaFoldDB" id="A0A3A3EK84"/>
<dbReference type="Proteomes" id="UP000265938">
    <property type="component" value="Unassembled WGS sequence"/>
</dbReference>
<evidence type="ECO:0000256" key="1">
    <source>
        <dbReference type="ARBA" id="ARBA00022729"/>
    </source>
</evidence>